<keyword evidence="10" id="KW-1185">Reference proteome</keyword>
<accession>A0A7W9J1J3</accession>
<comment type="caution">
    <text evidence="9">The sequence shown here is derived from an EMBL/GenBank/DDBJ whole genome shotgun (WGS) entry which is preliminary data.</text>
</comment>
<dbReference type="SMART" id="SM00812">
    <property type="entry name" value="Alpha_L_fucos"/>
    <property type="match status" value="1"/>
</dbReference>
<dbReference type="EC" id="3.2.1.51" evidence="3"/>
<organism evidence="9 10">
    <name type="scientific">Kribbella italica</name>
    <dbReference type="NCBI Taxonomy" id="1540520"/>
    <lineage>
        <taxon>Bacteria</taxon>
        <taxon>Bacillati</taxon>
        <taxon>Actinomycetota</taxon>
        <taxon>Actinomycetes</taxon>
        <taxon>Propionibacteriales</taxon>
        <taxon>Kribbellaceae</taxon>
        <taxon>Kribbella</taxon>
    </lineage>
</organism>
<reference evidence="9 10" key="1">
    <citation type="submission" date="2020-08" db="EMBL/GenBank/DDBJ databases">
        <title>Sequencing the genomes of 1000 actinobacteria strains.</title>
        <authorList>
            <person name="Klenk H.-P."/>
        </authorList>
    </citation>
    <scope>NUCLEOTIDE SEQUENCE [LARGE SCALE GENOMIC DNA]</scope>
    <source>
        <strain evidence="9 10">DSM 28967</strain>
    </source>
</reference>
<evidence type="ECO:0000256" key="6">
    <source>
        <dbReference type="ARBA" id="ARBA00023295"/>
    </source>
</evidence>
<comment type="function">
    <text evidence="1">Alpha-L-fucosidase is responsible for hydrolyzing the alpha-1,6-linked fucose joined to the reducing-end N-acetylglucosamine of the carbohydrate moieties of glycoproteins.</text>
</comment>
<evidence type="ECO:0000256" key="3">
    <source>
        <dbReference type="ARBA" id="ARBA00012662"/>
    </source>
</evidence>
<evidence type="ECO:0000256" key="5">
    <source>
        <dbReference type="ARBA" id="ARBA00022801"/>
    </source>
</evidence>
<keyword evidence="5 9" id="KW-0378">Hydrolase</keyword>
<dbReference type="RefSeq" id="WP_184793763.1">
    <property type="nucleotide sequence ID" value="NZ_JACHMY010000001.1"/>
</dbReference>
<dbReference type="SUPFAM" id="SSF51445">
    <property type="entry name" value="(Trans)glycosidases"/>
    <property type="match status" value="1"/>
</dbReference>
<evidence type="ECO:0000256" key="7">
    <source>
        <dbReference type="PIRSR" id="PIRSR001092-1"/>
    </source>
</evidence>
<dbReference type="AlphaFoldDB" id="A0A7W9J1J3"/>
<sequence length="424" mass="47607">MAIQPWFEQAKLGIFLHYGIYAVNGIAESWSFFTGEISHEDYLKQLDGFTASKFDAEAWAGLFEAAGARYAVLTSKHHDGVALYDTAANDLSTVKATPARRDIVSEYVDALRAHGLRVGLYFSHLDWTHPDYASVRPAGMPADERGNPYAVPAAGEEDPAAWERFLTFHRTQLTEIMDRFAPDLLWFDGDWERDPEQWRMDEVRDLIVAKLPETVVNGRMRGGFGDYATPEQGVPIVPPAGPWELCVTINDSWGFQHDDHHYKSVRQLIRLFAETIGGGGNLLLDVGPREDGSIPEEQVSRLRELGDWIRRHERAVFGTTRGLPNGAFYGASTVSADRRKVYLFAFDRPNEYFVVRGLRNKVLKATIVGSDVELRIDRQGGGIEGAAGWTYLYVDSDTALDRDCTVVELELEGELDLAEHHTRD</sequence>
<keyword evidence="6 9" id="KW-0326">Glycosidase</keyword>
<dbReference type="InterPro" id="IPR057739">
    <property type="entry name" value="Glyco_hydro_29_N"/>
</dbReference>
<keyword evidence="4" id="KW-0732">Signal</keyword>
<dbReference type="PRINTS" id="PR00741">
    <property type="entry name" value="GLHYDRLASE29"/>
</dbReference>
<feature type="domain" description="Glycoside hydrolase family 29 N-terminal" evidence="8">
    <location>
        <begin position="3"/>
        <end position="312"/>
    </location>
</feature>
<name>A0A7W9J1J3_9ACTN</name>
<dbReference type="InterPro" id="IPR000933">
    <property type="entry name" value="Glyco_hydro_29"/>
</dbReference>
<comment type="similarity">
    <text evidence="2">Belongs to the glycosyl hydrolase 29 family.</text>
</comment>
<evidence type="ECO:0000313" key="10">
    <source>
        <dbReference type="Proteomes" id="UP000549971"/>
    </source>
</evidence>
<dbReference type="GO" id="GO:0004560">
    <property type="term" value="F:alpha-L-fucosidase activity"/>
    <property type="evidence" value="ECO:0007669"/>
    <property type="project" value="UniProtKB-EC"/>
</dbReference>
<gene>
    <name evidence="9" type="ORF">HDA39_000666</name>
</gene>
<dbReference type="GO" id="GO:0006004">
    <property type="term" value="P:fucose metabolic process"/>
    <property type="evidence" value="ECO:0007669"/>
    <property type="project" value="InterPro"/>
</dbReference>
<evidence type="ECO:0000259" key="8">
    <source>
        <dbReference type="Pfam" id="PF01120"/>
    </source>
</evidence>
<dbReference type="InterPro" id="IPR016286">
    <property type="entry name" value="FUC_metazoa-typ"/>
</dbReference>
<dbReference type="Pfam" id="PF01120">
    <property type="entry name" value="Alpha_L_fucos"/>
    <property type="match status" value="1"/>
</dbReference>
<dbReference type="Gene3D" id="3.20.20.80">
    <property type="entry name" value="Glycosidases"/>
    <property type="match status" value="1"/>
</dbReference>
<dbReference type="Proteomes" id="UP000549971">
    <property type="component" value="Unassembled WGS sequence"/>
</dbReference>
<dbReference type="PIRSF" id="PIRSF001092">
    <property type="entry name" value="Alpha-L-fucosidase"/>
    <property type="match status" value="1"/>
</dbReference>
<evidence type="ECO:0000313" key="9">
    <source>
        <dbReference type="EMBL" id="MBB5833932.1"/>
    </source>
</evidence>
<evidence type="ECO:0000256" key="1">
    <source>
        <dbReference type="ARBA" id="ARBA00004071"/>
    </source>
</evidence>
<dbReference type="GO" id="GO:0016139">
    <property type="term" value="P:glycoside catabolic process"/>
    <property type="evidence" value="ECO:0007669"/>
    <property type="project" value="TreeGrafter"/>
</dbReference>
<proteinExistence type="inferred from homology"/>
<evidence type="ECO:0000256" key="4">
    <source>
        <dbReference type="ARBA" id="ARBA00022729"/>
    </source>
</evidence>
<dbReference type="EMBL" id="JACHMY010000001">
    <property type="protein sequence ID" value="MBB5833932.1"/>
    <property type="molecule type" value="Genomic_DNA"/>
</dbReference>
<protein>
    <recommendedName>
        <fullName evidence="3">alpha-L-fucosidase</fullName>
        <ecNumber evidence="3">3.2.1.51</ecNumber>
    </recommendedName>
</protein>
<dbReference type="GO" id="GO:0005764">
    <property type="term" value="C:lysosome"/>
    <property type="evidence" value="ECO:0007669"/>
    <property type="project" value="TreeGrafter"/>
</dbReference>
<evidence type="ECO:0000256" key="2">
    <source>
        <dbReference type="ARBA" id="ARBA00007951"/>
    </source>
</evidence>
<feature type="site" description="May be important for catalysis" evidence="7">
    <location>
        <position position="246"/>
    </location>
</feature>
<dbReference type="PANTHER" id="PTHR10030:SF37">
    <property type="entry name" value="ALPHA-L-FUCOSIDASE-RELATED"/>
    <property type="match status" value="1"/>
</dbReference>
<dbReference type="PANTHER" id="PTHR10030">
    <property type="entry name" value="ALPHA-L-FUCOSIDASE"/>
    <property type="match status" value="1"/>
</dbReference>
<dbReference type="InterPro" id="IPR017853">
    <property type="entry name" value="GH"/>
</dbReference>